<organism evidence="3 4">
    <name type="scientific">Catalinimonas alkaloidigena</name>
    <dbReference type="NCBI Taxonomy" id="1075417"/>
    <lineage>
        <taxon>Bacteria</taxon>
        <taxon>Pseudomonadati</taxon>
        <taxon>Bacteroidota</taxon>
        <taxon>Cytophagia</taxon>
        <taxon>Cytophagales</taxon>
        <taxon>Catalimonadaceae</taxon>
        <taxon>Catalinimonas</taxon>
    </lineage>
</organism>
<dbReference type="PANTHER" id="PTHR43833:SF7">
    <property type="entry name" value="KTR SYSTEM POTASSIUM UPTAKE PROTEIN C"/>
    <property type="match status" value="1"/>
</dbReference>
<dbReference type="Gene3D" id="3.30.70.1450">
    <property type="entry name" value="Regulator of K+ conductance, C-terminal domain"/>
    <property type="match status" value="1"/>
</dbReference>
<dbReference type="SUPFAM" id="SSF116726">
    <property type="entry name" value="TrkA C-terminal domain-like"/>
    <property type="match status" value="1"/>
</dbReference>
<dbReference type="Pfam" id="PF02080">
    <property type="entry name" value="TrkA_C"/>
    <property type="match status" value="1"/>
</dbReference>
<dbReference type="InterPro" id="IPR036721">
    <property type="entry name" value="RCK_C_sf"/>
</dbReference>
<dbReference type="InterPro" id="IPR036291">
    <property type="entry name" value="NAD(P)-bd_dom_sf"/>
</dbReference>
<proteinExistence type="predicted"/>
<dbReference type="Pfam" id="PF02254">
    <property type="entry name" value="TrkA_N"/>
    <property type="match status" value="1"/>
</dbReference>
<dbReference type="Proteomes" id="UP000198510">
    <property type="component" value="Unassembled WGS sequence"/>
</dbReference>
<dbReference type="PROSITE" id="PS51202">
    <property type="entry name" value="RCK_C"/>
    <property type="match status" value="1"/>
</dbReference>
<name>A0A1G9DPV4_9BACT</name>
<dbReference type="RefSeq" id="WP_089681210.1">
    <property type="nucleotide sequence ID" value="NZ_FNFO01000003.1"/>
</dbReference>
<dbReference type="SUPFAM" id="SSF51735">
    <property type="entry name" value="NAD(P)-binding Rossmann-fold domains"/>
    <property type="match status" value="1"/>
</dbReference>
<reference evidence="3 4" key="1">
    <citation type="submission" date="2016-10" db="EMBL/GenBank/DDBJ databases">
        <authorList>
            <person name="de Groot N.N."/>
        </authorList>
    </citation>
    <scope>NUCLEOTIDE SEQUENCE [LARGE SCALE GENOMIC DNA]</scope>
    <source>
        <strain evidence="3 4">DSM 25186</strain>
    </source>
</reference>
<evidence type="ECO:0000259" key="1">
    <source>
        <dbReference type="PROSITE" id="PS51201"/>
    </source>
</evidence>
<feature type="domain" description="RCK N-terminal" evidence="1">
    <location>
        <begin position="2"/>
        <end position="118"/>
    </location>
</feature>
<dbReference type="STRING" id="1075417.SAMN05421823_103208"/>
<dbReference type="AlphaFoldDB" id="A0A1G9DPV4"/>
<evidence type="ECO:0000313" key="4">
    <source>
        <dbReference type="Proteomes" id="UP000198510"/>
    </source>
</evidence>
<dbReference type="InterPro" id="IPR003148">
    <property type="entry name" value="RCK_N"/>
</dbReference>
<evidence type="ECO:0000259" key="2">
    <source>
        <dbReference type="PROSITE" id="PS51202"/>
    </source>
</evidence>
<feature type="domain" description="RCK C-terminal" evidence="2">
    <location>
        <begin position="135"/>
        <end position="230"/>
    </location>
</feature>
<dbReference type="InterPro" id="IPR050721">
    <property type="entry name" value="Trk_Ktr_HKT_K-transport"/>
</dbReference>
<dbReference type="GO" id="GO:0006813">
    <property type="term" value="P:potassium ion transport"/>
    <property type="evidence" value="ECO:0007669"/>
    <property type="project" value="InterPro"/>
</dbReference>
<evidence type="ECO:0000313" key="3">
    <source>
        <dbReference type="EMBL" id="SDK65901.1"/>
    </source>
</evidence>
<dbReference type="PANTHER" id="PTHR43833">
    <property type="entry name" value="POTASSIUM CHANNEL PROTEIN 2-RELATED-RELATED"/>
    <property type="match status" value="1"/>
</dbReference>
<gene>
    <name evidence="3" type="ORF">SAMN05421823_103208</name>
</gene>
<sequence>MINKFAVIGLGQFGYSIARTLAQRGAEVLAIDIDAEKVERIKDEVAYAVSLDATDIRSLRAQNVQDVDAVVVAIGENFEGLLLTTVLMQELKVKRVIARAANAQQRMILEKMGIEEILSPEDEVGKTVAEMLLHPNMRSFIPLPDEYEIVEINTPRRAANHTISQIGLRERYNLNLITIKRTFEEKHEGETVLVEHIIGVPKGDTVLYESDIIILLGKTQDVDKFIEVNR</sequence>
<dbReference type="GO" id="GO:0008324">
    <property type="term" value="F:monoatomic cation transmembrane transporter activity"/>
    <property type="evidence" value="ECO:0007669"/>
    <property type="project" value="InterPro"/>
</dbReference>
<dbReference type="OrthoDB" id="9776294at2"/>
<protein>
    <submittedName>
        <fullName evidence="3">Trk system potassium uptake protein TrkA</fullName>
    </submittedName>
</protein>
<dbReference type="EMBL" id="FNFO01000003">
    <property type="protein sequence ID" value="SDK65901.1"/>
    <property type="molecule type" value="Genomic_DNA"/>
</dbReference>
<dbReference type="Gene3D" id="3.40.50.720">
    <property type="entry name" value="NAD(P)-binding Rossmann-like Domain"/>
    <property type="match status" value="1"/>
</dbReference>
<dbReference type="InterPro" id="IPR006037">
    <property type="entry name" value="RCK_C"/>
</dbReference>
<keyword evidence="4" id="KW-1185">Reference proteome</keyword>
<accession>A0A1G9DPV4</accession>
<dbReference type="PROSITE" id="PS51201">
    <property type="entry name" value="RCK_N"/>
    <property type="match status" value="1"/>
</dbReference>